<evidence type="ECO:0000313" key="1">
    <source>
        <dbReference type="EMBL" id="ANF58026.1"/>
    </source>
</evidence>
<dbReference type="KEGG" id="haa:A5892_11590"/>
<reference evidence="1 2" key="1">
    <citation type="submission" date="2016-04" db="EMBL/GenBank/DDBJ databases">
        <title>Complete Genome Sequence of Halotalea alkalilenta IHB B 13600.</title>
        <authorList>
            <person name="Swarnkar M.K."/>
            <person name="Sharma A."/>
            <person name="Kaushal K."/>
            <person name="Soni R."/>
            <person name="Rana S."/>
            <person name="Singh A.K."/>
            <person name="Gulati A."/>
        </authorList>
    </citation>
    <scope>NUCLEOTIDE SEQUENCE [LARGE SCALE GENOMIC DNA]</scope>
    <source>
        <strain evidence="1 2">IHB B 13600</strain>
    </source>
</reference>
<evidence type="ECO:0008006" key="3">
    <source>
        <dbReference type="Google" id="ProtNLM"/>
    </source>
</evidence>
<accession>A0A172YFY5</accession>
<evidence type="ECO:0000313" key="2">
    <source>
        <dbReference type="Proteomes" id="UP000077875"/>
    </source>
</evidence>
<dbReference type="Proteomes" id="UP000077875">
    <property type="component" value="Chromosome"/>
</dbReference>
<organism evidence="1 2">
    <name type="scientific">Halotalea alkalilenta</name>
    <dbReference type="NCBI Taxonomy" id="376489"/>
    <lineage>
        <taxon>Bacteria</taxon>
        <taxon>Pseudomonadati</taxon>
        <taxon>Pseudomonadota</taxon>
        <taxon>Gammaproteobacteria</taxon>
        <taxon>Oceanospirillales</taxon>
        <taxon>Halomonadaceae</taxon>
        <taxon>Halotalea</taxon>
    </lineage>
</organism>
<gene>
    <name evidence="1" type="ORF">A5892_11590</name>
</gene>
<dbReference type="RefSeq" id="WP_064122933.1">
    <property type="nucleotide sequence ID" value="NZ_CP015243.1"/>
</dbReference>
<protein>
    <recommendedName>
        <fullName evidence="3">YfcL protein</fullName>
    </recommendedName>
</protein>
<sequence length="93" mass="10601">MPDPFALRGDQIKNVLLGMEREAEESDLFSLGYMIPQVELVLEMADYDPEGVNAEDFDASYWQWLEHTFAQDAMSDGDQEQIASLWRQALSLA</sequence>
<dbReference type="AlphaFoldDB" id="A0A172YFY5"/>
<name>A0A172YFY5_9GAMM</name>
<keyword evidence="2" id="KW-1185">Reference proteome</keyword>
<proteinExistence type="predicted"/>
<dbReference type="EMBL" id="CP015243">
    <property type="protein sequence ID" value="ANF58026.1"/>
    <property type="molecule type" value="Genomic_DNA"/>
</dbReference>
<dbReference type="STRING" id="376489.A5892_11590"/>